<reference evidence="1" key="1">
    <citation type="submission" date="2016-09" db="EMBL/GenBank/DDBJ databases">
        <authorList>
            <person name="Capua I."/>
            <person name="De Benedictis P."/>
            <person name="Joannis T."/>
            <person name="Lombin L.H."/>
            <person name="Cattoli G."/>
        </authorList>
    </citation>
    <scope>NUCLEOTIDE SEQUENCE</scope>
    <source>
        <strain evidence="1">B9</strain>
    </source>
</reference>
<dbReference type="AlphaFoldDB" id="A0A1K0I8E0"/>
<protein>
    <submittedName>
        <fullName evidence="1">Conserved hypothethical protein</fullName>
    </submittedName>
</protein>
<organism evidence="1">
    <name type="scientific">Cupriavidus necator</name>
    <name type="common">Alcaligenes eutrophus</name>
    <name type="synonym">Ralstonia eutropha</name>
    <dbReference type="NCBI Taxonomy" id="106590"/>
    <lineage>
        <taxon>Bacteria</taxon>
        <taxon>Pseudomonadati</taxon>
        <taxon>Pseudomonadota</taxon>
        <taxon>Betaproteobacteria</taxon>
        <taxon>Burkholderiales</taxon>
        <taxon>Burkholderiaceae</taxon>
        <taxon>Cupriavidus</taxon>
    </lineage>
</organism>
<sequence length="179" mass="20658">MFAWPPFLLGDEIYDLTHLHPRQVTYIQQAKDTRPERRYKVQVFFGLHCFTRSPAPGEVVDPVWHYSDNRETRVFCVRRWALSKLLPAVVEGLAERSCYHTGKGNFVVIELVDEAGFVQEYEVYFAASRAAGHNGLNLYVQSAYVRDTAHANRPKRKSIRLQIILYNTLNNKAIKAPPH</sequence>
<dbReference type="EMBL" id="FMSH01000021">
    <property type="protein sequence ID" value="SCU73509.1"/>
    <property type="molecule type" value="Genomic_DNA"/>
</dbReference>
<evidence type="ECO:0000313" key="1">
    <source>
        <dbReference type="EMBL" id="SCU73509.1"/>
    </source>
</evidence>
<name>A0A1K0I8E0_CUPNE</name>
<gene>
    <name evidence="1" type="ORF">CNECB9_1170008</name>
</gene>
<dbReference type="RefSeq" id="WP_340519940.1">
    <property type="nucleotide sequence ID" value="NZ_FMSH01000021.1"/>
</dbReference>
<proteinExistence type="predicted"/>
<accession>A0A1K0I8E0</accession>